<evidence type="ECO:0000313" key="2">
    <source>
        <dbReference type="Proteomes" id="UP000299102"/>
    </source>
</evidence>
<organism evidence="1 2">
    <name type="scientific">Eumeta variegata</name>
    <name type="common">Bagworm moth</name>
    <name type="synonym">Eumeta japonica</name>
    <dbReference type="NCBI Taxonomy" id="151549"/>
    <lineage>
        <taxon>Eukaryota</taxon>
        <taxon>Metazoa</taxon>
        <taxon>Ecdysozoa</taxon>
        <taxon>Arthropoda</taxon>
        <taxon>Hexapoda</taxon>
        <taxon>Insecta</taxon>
        <taxon>Pterygota</taxon>
        <taxon>Neoptera</taxon>
        <taxon>Endopterygota</taxon>
        <taxon>Lepidoptera</taxon>
        <taxon>Glossata</taxon>
        <taxon>Ditrysia</taxon>
        <taxon>Tineoidea</taxon>
        <taxon>Psychidae</taxon>
        <taxon>Oiketicinae</taxon>
        <taxon>Eumeta</taxon>
    </lineage>
</organism>
<evidence type="ECO:0000313" key="1">
    <source>
        <dbReference type="EMBL" id="GBP24624.1"/>
    </source>
</evidence>
<proteinExistence type="predicted"/>
<sequence length="120" mass="13348">MSPSASSAFRLHRPPAALHPPGAPASAAGGHDAFLFCYRLVARYNIRLSNRFIESRPDRRLYDATRHARSGRAIAVQQISLVFHTRGLLGAVTSCASASEDERMNVAYEWARTRYPLHRA</sequence>
<comment type="caution">
    <text evidence="1">The sequence shown here is derived from an EMBL/GenBank/DDBJ whole genome shotgun (WGS) entry which is preliminary data.</text>
</comment>
<gene>
    <name evidence="1" type="ORF">EVAR_15830_1</name>
</gene>
<dbReference type="AlphaFoldDB" id="A0A4C1UFC6"/>
<dbReference type="EMBL" id="BGZK01000164">
    <property type="protein sequence ID" value="GBP24624.1"/>
    <property type="molecule type" value="Genomic_DNA"/>
</dbReference>
<keyword evidence="2" id="KW-1185">Reference proteome</keyword>
<dbReference type="Proteomes" id="UP000299102">
    <property type="component" value="Unassembled WGS sequence"/>
</dbReference>
<protein>
    <submittedName>
        <fullName evidence="1">Uncharacterized protein</fullName>
    </submittedName>
</protein>
<accession>A0A4C1UFC6</accession>
<name>A0A4C1UFC6_EUMVA</name>
<reference evidence="1 2" key="1">
    <citation type="journal article" date="2019" name="Commun. Biol.">
        <title>The bagworm genome reveals a unique fibroin gene that provides high tensile strength.</title>
        <authorList>
            <person name="Kono N."/>
            <person name="Nakamura H."/>
            <person name="Ohtoshi R."/>
            <person name="Tomita M."/>
            <person name="Numata K."/>
            <person name="Arakawa K."/>
        </authorList>
    </citation>
    <scope>NUCLEOTIDE SEQUENCE [LARGE SCALE GENOMIC DNA]</scope>
</reference>